<organism evidence="1 2">
    <name type="scientific">Adhaeribacter rhizoryzae</name>
    <dbReference type="NCBI Taxonomy" id="2607907"/>
    <lineage>
        <taxon>Bacteria</taxon>
        <taxon>Pseudomonadati</taxon>
        <taxon>Bacteroidota</taxon>
        <taxon>Cytophagia</taxon>
        <taxon>Cytophagales</taxon>
        <taxon>Hymenobacteraceae</taxon>
        <taxon>Adhaeribacter</taxon>
    </lineage>
</organism>
<sequence>MVKLIKTKGKKAGLVVILLAISASLVWAQSFSRQGISFVLLDKTGKPLTDAVINNFQYRIYSLRDPKTVTDPHLSFEKDTNLFTFTESAVSPGISLAFISPTDTMYVQVFGRSKPDKVIDGVTVQKGSYVLTSNEFSGNKRLKVENWSDFLEDEEPVDKQDMNKFSHILRDKKPISIVKHNH</sequence>
<dbReference type="Proteomes" id="UP000323426">
    <property type="component" value="Unassembled WGS sequence"/>
</dbReference>
<evidence type="ECO:0000313" key="1">
    <source>
        <dbReference type="EMBL" id="KAA5548661.1"/>
    </source>
</evidence>
<dbReference type="RefSeq" id="WP_150086988.1">
    <property type="nucleotide sequence ID" value="NZ_VWSF01000002.1"/>
</dbReference>
<comment type="caution">
    <text evidence="1">The sequence shown here is derived from an EMBL/GenBank/DDBJ whole genome shotgun (WGS) entry which is preliminary data.</text>
</comment>
<reference evidence="1 2" key="1">
    <citation type="submission" date="2019-09" db="EMBL/GenBank/DDBJ databases">
        <title>Genome sequence and assembly of Adhaeribacter sp.</title>
        <authorList>
            <person name="Chhetri G."/>
        </authorList>
    </citation>
    <scope>NUCLEOTIDE SEQUENCE [LARGE SCALE GENOMIC DNA]</scope>
    <source>
        <strain evidence="1 2">DK36</strain>
    </source>
</reference>
<dbReference type="EMBL" id="VWSF01000002">
    <property type="protein sequence ID" value="KAA5548661.1"/>
    <property type="molecule type" value="Genomic_DNA"/>
</dbReference>
<gene>
    <name evidence="1" type="ORF">F0145_03865</name>
</gene>
<protein>
    <submittedName>
        <fullName evidence="1">Uncharacterized protein</fullName>
    </submittedName>
</protein>
<keyword evidence="2" id="KW-1185">Reference proteome</keyword>
<proteinExistence type="predicted"/>
<evidence type="ECO:0000313" key="2">
    <source>
        <dbReference type="Proteomes" id="UP000323426"/>
    </source>
</evidence>
<dbReference type="AlphaFoldDB" id="A0A5M6DMB1"/>
<accession>A0A5M6DMB1</accession>
<name>A0A5M6DMB1_9BACT</name>